<dbReference type="InterPro" id="IPR009045">
    <property type="entry name" value="Zn_M74/Hedgehog-like"/>
</dbReference>
<dbReference type="STRING" id="51031.W2SU49"/>
<dbReference type="EMBL" id="KI661702">
    <property type="protein sequence ID" value="ETN73170.1"/>
    <property type="molecule type" value="Genomic_DNA"/>
</dbReference>
<dbReference type="Gene3D" id="3.30.1380.10">
    <property type="match status" value="1"/>
</dbReference>
<proteinExistence type="predicted"/>
<keyword evidence="2" id="KW-0121">Carboxypeptidase</keyword>
<keyword evidence="3" id="KW-1185">Reference proteome</keyword>
<evidence type="ECO:0000313" key="2">
    <source>
        <dbReference type="EMBL" id="ETN73170.1"/>
    </source>
</evidence>
<dbReference type="Pfam" id="PF02557">
    <property type="entry name" value="VanY"/>
    <property type="match status" value="1"/>
</dbReference>
<protein>
    <submittedName>
        <fullName evidence="2">Serine-type D-Ala-D-Ala carboxypeptidase</fullName>
    </submittedName>
</protein>
<reference evidence="3" key="1">
    <citation type="journal article" date="2014" name="Nat. Genet.">
        <title>Genome of the human hookworm Necator americanus.</title>
        <authorList>
            <person name="Tang Y.T."/>
            <person name="Gao X."/>
            <person name="Rosa B.A."/>
            <person name="Abubucker S."/>
            <person name="Hallsworth-Pepin K."/>
            <person name="Martin J."/>
            <person name="Tyagi R."/>
            <person name="Heizer E."/>
            <person name="Zhang X."/>
            <person name="Bhonagiri-Palsikar V."/>
            <person name="Minx P."/>
            <person name="Warren W.C."/>
            <person name="Wang Q."/>
            <person name="Zhan B."/>
            <person name="Hotez P.J."/>
            <person name="Sternberg P.W."/>
            <person name="Dougall A."/>
            <person name="Gaze S.T."/>
            <person name="Mulvenna J."/>
            <person name="Sotillo J."/>
            <person name="Ranganathan S."/>
            <person name="Rabelo E.M."/>
            <person name="Wilson R.K."/>
            <person name="Felgner P.L."/>
            <person name="Bethony J."/>
            <person name="Hawdon J.M."/>
            <person name="Gasser R.B."/>
            <person name="Loukas A."/>
            <person name="Mitreva M."/>
        </authorList>
    </citation>
    <scope>NUCLEOTIDE SEQUENCE [LARGE SCALE GENOMIC DNA]</scope>
</reference>
<keyword evidence="2" id="KW-0645">Protease</keyword>
<dbReference type="SUPFAM" id="SSF55166">
    <property type="entry name" value="Hedgehog/DD-peptidase"/>
    <property type="match status" value="1"/>
</dbReference>
<sequence>MKSAAMADGISIYIVSGFRSIDRQIEIIRRKLDNGHEINKILEINAPPGFSEHHTGRAIDVATYGGPILEVEFELTTAFYWMQNRANDFGFYLSYPAGNSLGYQYEPWHWCYRETIA</sequence>
<evidence type="ECO:0000313" key="3">
    <source>
        <dbReference type="Proteomes" id="UP000053676"/>
    </source>
</evidence>
<dbReference type="PANTHER" id="PTHR34385:SF1">
    <property type="entry name" value="PEPTIDOGLYCAN L-ALANYL-D-GLUTAMATE ENDOPEPTIDASE CWLK"/>
    <property type="match status" value="1"/>
</dbReference>
<keyword evidence="2" id="KW-0378">Hydrolase</keyword>
<dbReference type="OrthoDB" id="2015725at2759"/>
<name>W2SU49_NECAM</name>
<dbReference type="InterPro" id="IPR052179">
    <property type="entry name" value="DD-CPase-like"/>
</dbReference>
<dbReference type="GO" id="GO:0004180">
    <property type="term" value="F:carboxypeptidase activity"/>
    <property type="evidence" value="ECO:0007669"/>
    <property type="project" value="UniProtKB-KW"/>
</dbReference>
<dbReference type="InterPro" id="IPR003709">
    <property type="entry name" value="VanY-like_core_dom"/>
</dbReference>
<dbReference type="PANTHER" id="PTHR34385">
    <property type="entry name" value="D-ALANYL-D-ALANINE CARBOXYPEPTIDASE"/>
    <property type="match status" value="1"/>
</dbReference>
<organism evidence="2 3">
    <name type="scientific">Necator americanus</name>
    <name type="common">Human hookworm</name>
    <dbReference type="NCBI Taxonomy" id="51031"/>
    <lineage>
        <taxon>Eukaryota</taxon>
        <taxon>Metazoa</taxon>
        <taxon>Ecdysozoa</taxon>
        <taxon>Nematoda</taxon>
        <taxon>Chromadorea</taxon>
        <taxon>Rhabditida</taxon>
        <taxon>Rhabditina</taxon>
        <taxon>Rhabditomorpha</taxon>
        <taxon>Strongyloidea</taxon>
        <taxon>Ancylostomatidae</taxon>
        <taxon>Bunostominae</taxon>
        <taxon>Necator</taxon>
    </lineage>
</organism>
<feature type="domain" description="D-alanyl-D-alanine carboxypeptidase-like core" evidence="1">
    <location>
        <begin position="1"/>
        <end position="113"/>
    </location>
</feature>
<accession>W2SU49</accession>
<dbReference type="CDD" id="cd14852">
    <property type="entry name" value="LD-carboxypeptidase"/>
    <property type="match status" value="1"/>
</dbReference>
<dbReference type="Proteomes" id="UP000053676">
    <property type="component" value="Unassembled WGS sequence"/>
</dbReference>
<dbReference type="KEGG" id="nai:NECAME_18484"/>
<dbReference type="GO" id="GO:0006508">
    <property type="term" value="P:proteolysis"/>
    <property type="evidence" value="ECO:0007669"/>
    <property type="project" value="InterPro"/>
</dbReference>
<gene>
    <name evidence="2" type="ORF">NECAME_18484</name>
</gene>
<dbReference type="AlphaFoldDB" id="W2SU49"/>
<evidence type="ECO:0000259" key="1">
    <source>
        <dbReference type="Pfam" id="PF02557"/>
    </source>
</evidence>
<dbReference type="InterPro" id="IPR058193">
    <property type="entry name" value="VanY/YodJ_core_dom"/>
</dbReference>